<dbReference type="EC" id="3.1.4.58" evidence="2"/>
<feature type="short sequence motif" description="HXTX 1" evidence="2">
    <location>
        <begin position="44"/>
        <end position="47"/>
    </location>
</feature>
<gene>
    <name evidence="4" type="primary">thpR</name>
    <name evidence="4" type="ORF">TsocGM_08580</name>
</gene>
<proteinExistence type="inferred from homology"/>
<organism evidence="4 5">
    <name type="scientific">Tautonia sociabilis</name>
    <dbReference type="NCBI Taxonomy" id="2080755"/>
    <lineage>
        <taxon>Bacteria</taxon>
        <taxon>Pseudomonadati</taxon>
        <taxon>Planctomycetota</taxon>
        <taxon>Planctomycetia</taxon>
        <taxon>Isosphaerales</taxon>
        <taxon>Isosphaeraceae</taxon>
        <taxon>Tautonia</taxon>
    </lineage>
</organism>
<comment type="catalytic activity">
    <reaction evidence="2">
        <text>a 3'-end 2',3'-cyclophospho-ribonucleotide-RNA + H2O = a 3'-end 2'-phospho-ribonucleotide-RNA + H(+)</text>
        <dbReference type="Rhea" id="RHEA:11828"/>
        <dbReference type="Rhea" id="RHEA-COMP:10464"/>
        <dbReference type="Rhea" id="RHEA-COMP:17353"/>
        <dbReference type="ChEBI" id="CHEBI:15377"/>
        <dbReference type="ChEBI" id="CHEBI:15378"/>
        <dbReference type="ChEBI" id="CHEBI:83064"/>
        <dbReference type="ChEBI" id="CHEBI:173113"/>
        <dbReference type="EC" id="3.1.4.58"/>
    </reaction>
</comment>
<comment type="caution">
    <text evidence="4">The sequence shown here is derived from an EMBL/GenBank/DDBJ whole genome shotgun (WGS) entry which is preliminary data.</text>
</comment>
<comment type="similarity">
    <text evidence="2">Belongs to the 2H phosphoesterase superfamily. ThpR family.</text>
</comment>
<feature type="domain" description="Phosphoesterase HXTX" evidence="3">
    <location>
        <begin position="105"/>
        <end position="179"/>
    </location>
</feature>
<feature type="domain" description="Phosphoesterase HXTX" evidence="3">
    <location>
        <begin position="11"/>
        <end position="95"/>
    </location>
</feature>
<feature type="active site" description="Proton acceptor" evidence="2">
    <location>
        <position position="132"/>
    </location>
</feature>
<dbReference type="EMBL" id="RYZH01000013">
    <property type="protein sequence ID" value="RUL88182.1"/>
    <property type="molecule type" value="Genomic_DNA"/>
</dbReference>
<feature type="active site" description="Proton donor" evidence="2">
    <location>
        <position position="44"/>
    </location>
</feature>
<dbReference type="PANTHER" id="PTHR35561">
    <property type="entry name" value="RNA 2',3'-CYCLIC PHOSPHODIESTERASE"/>
    <property type="match status" value="1"/>
</dbReference>
<evidence type="ECO:0000313" key="4">
    <source>
        <dbReference type="EMBL" id="RUL88182.1"/>
    </source>
</evidence>
<sequence>MAGMTRAFIAVALPEPTRLALERLQGALRGELPGLSWTSSAQLHLTIAFLGDVPTRDLDQIGDALVKELSGVHPFEILVQGLGAFPSPRRARVLWAGVIGEFLPHLDGLRRAVVRAASSAGHPPADDRFHPHVTLARAKPGRGPSPDLETICSRHRDWKAGPLPVASAELMASVLTPRGPNHTVLRSAGLGPTGSSP</sequence>
<dbReference type="NCBIfam" id="TIGR02258">
    <property type="entry name" value="2_5_ligase"/>
    <property type="match status" value="1"/>
</dbReference>
<dbReference type="HAMAP" id="MF_01940">
    <property type="entry name" value="RNA_CPDase"/>
    <property type="match status" value="1"/>
</dbReference>
<comment type="function">
    <text evidence="2">Hydrolyzes RNA 2',3'-cyclic phosphodiester to an RNA 2'-phosphomonoester.</text>
</comment>
<keyword evidence="1 2" id="KW-0378">Hydrolase</keyword>
<dbReference type="PANTHER" id="PTHR35561:SF1">
    <property type="entry name" value="RNA 2',3'-CYCLIC PHOSPHODIESTERASE"/>
    <property type="match status" value="1"/>
</dbReference>
<dbReference type="GO" id="GO:0008664">
    <property type="term" value="F:RNA 2',3'-cyclic 3'-phosphodiesterase activity"/>
    <property type="evidence" value="ECO:0007669"/>
    <property type="project" value="UniProtKB-EC"/>
</dbReference>
<dbReference type="Pfam" id="PF02834">
    <property type="entry name" value="LigT_PEase"/>
    <property type="match status" value="2"/>
</dbReference>
<evidence type="ECO:0000256" key="1">
    <source>
        <dbReference type="ARBA" id="ARBA00022801"/>
    </source>
</evidence>
<protein>
    <recommendedName>
        <fullName evidence="2">RNA 2',3'-cyclic phosphodiesterase</fullName>
        <shortName evidence="2">RNA 2',3'-CPDase</shortName>
        <ecNumber evidence="2">3.1.4.58</ecNumber>
    </recommendedName>
</protein>
<evidence type="ECO:0000256" key="2">
    <source>
        <dbReference type="HAMAP-Rule" id="MF_01940"/>
    </source>
</evidence>
<dbReference type="InterPro" id="IPR014051">
    <property type="entry name" value="Phosphoesterase_HXTX"/>
</dbReference>
<dbReference type="Proteomes" id="UP000280296">
    <property type="component" value="Unassembled WGS sequence"/>
</dbReference>
<dbReference type="InterPro" id="IPR009097">
    <property type="entry name" value="Cyclic_Pdiesterase"/>
</dbReference>
<dbReference type="InterPro" id="IPR004175">
    <property type="entry name" value="RNA_CPDase"/>
</dbReference>
<dbReference type="GO" id="GO:0004113">
    <property type="term" value="F:2',3'-cyclic-nucleotide 3'-phosphodiesterase activity"/>
    <property type="evidence" value="ECO:0007669"/>
    <property type="project" value="InterPro"/>
</dbReference>
<reference evidence="4 5" key="1">
    <citation type="submission" date="2018-12" db="EMBL/GenBank/DDBJ databases">
        <authorList>
            <person name="Toschakov S.V."/>
        </authorList>
    </citation>
    <scope>NUCLEOTIDE SEQUENCE [LARGE SCALE GENOMIC DNA]</scope>
    <source>
        <strain evidence="4 5">GM2012</strain>
    </source>
</reference>
<accession>A0A432MLA1</accession>
<dbReference type="SUPFAM" id="SSF55144">
    <property type="entry name" value="LigT-like"/>
    <property type="match status" value="1"/>
</dbReference>
<evidence type="ECO:0000259" key="3">
    <source>
        <dbReference type="Pfam" id="PF02834"/>
    </source>
</evidence>
<keyword evidence="5" id="KW-1185">Reference proteome</keyword>
<name>A0A432MLA1_9BACT</name>
<dbReference type="AlphaFoldDB" id="A0A432MLA1"/>
<reference evidence="4 5" key="2">
    <citation type="submission" date="2019-01" db="EMBL/GenBank/DDBJ databases">
        <title>Tautonia sociabilis, a novel thermotolerant planctomycete of Isosphaeraceae family, isolated from a 4000 m deep subterranean habitat.</title>
        <authorList>
            <person name="Kovaleva O.L."/>
            <person name="Elcheninov A.G."/>
            <person name="Van Heerden E."/>
            <person name="Toshchakov S.V."/>
            <person name="Novikov A."/>
            <person name="Bonch-Osmolovskaya E.A."/>
            <person name="Kublanov I.V."/>
        </authorList>
    </citation>
    <scope>NUCLEOTIDE SEQUENCE [LARGE SCALE GENOMIC DNA]</scope>
    <source>
        <strain evidence="4 5">GM2012</strain>
    </source>
</reference>
<dbReference type="Gene3D" id="3.90.1140.10">
    <property type="entry name" value="Cyclic phosphodiesterase"/>
    <property type="match status" value="1"/>
</dbReference>
<feature type="short sequence motif" description="HXTX 2" evidence="2">
    <location>
        <begin position="132"/>
        <end position="135"/>
    </location>
</feature>
<evidence type="ECO:0000313" key="5">
    <source>
        <dbReference type="Proteomes" id="UP000280296"/>
    </source>
</evidence>